<dbReference type="HAMAP" id="MF_03057">
    <property type="entry name" value="SDHAF2"/>
    <property type="match status" value="1"/>
</dbReference>
<dbReference type="InterPro" id="IPR028882">
    <property type="entry name" value="SDHAF2"/>
</dbReference>
<dbReference type="EMBL" id="UXUI01008510">
    <property type="protein sequence ID" value="VDD91685.1"/>
    <property type="molecule type" value="Genomic_DNA"/>
</dbReference>
<keyword evidence="6" id="KW-1185">Reference proteome</keyword>
<dbReference type="SUPFAM" id="SSF109910">
    <property type="entry name" value="YgfY-like"/>
    <property type="match status" value="1"/>
</dbReference>
<dbReference type="Proteomes" id="UP000274131">
    <property type="component" value="Unassembled WGS sequence"/>
</dbReference>
<dbReference type="Gene3D" id="1.10.150.250">
    <property type="entry name" value="Flavinator of succinate dehydrogenase"/>
    <property type="match status" value="1"/>
</dbReference>
<evidence type="ECO:0000313" key="7">
    <source>
        <dbReference type="WBParaSite" id="EVEC_0000688801-mRNA-1"/>
    </source>
</evidence>
<dbReference type="WBParaSite" id="EVEC_0000688801-mRNA-1">
    <property type="protein sequence ID" value="EVEC_0000688801-mRNA-1"/>
    <property type="gene ID" value="EVEC_0000688801"/>
</dbReference>
<dbReference type="PANTHER" id="PTHR12469:SF2">
    <property type="entry name" value="SUCCINATE DEHYDROGENASE ASSEMBLY FACTOR 2, MITOCHONDRIAL"/>
    <property type="match status" value="1"/>
</dbReference>
<comment type="function">
    <text evidence="4">Plays an essential role in the assembly of succinate dehydrogenase (SDH), an enzyme complex (also referred to as respiratory complex II) that is a component of both the tricarboxylic acid (TCA) cycle and the mitochondrial electron transport chain, and which couples the oxidation of succinate to fumarate with the reduction of ubiquinone (coenzyme Q) to ubiquinol. Required for flavinylation (covalent attachment of FAD) of the flavoprotein subunit of the SDH catalytic dimer.</text>
</comment>
<dbReference type="Pfam" id="PF03937">
    <property type="entry name" value="Sdh5"/>
    <property type="match status" value="1"/>
</dbReference>
<evidence type="ECO:0000313" key="5">
    <source>
        <dbReference type="EMBL" id="VDD91685.1"/>
    </source>
</evidence>
<dbReference type="InterPro" id="IPR036714">
    <property type="entry name" value="SDH_sf"/>
</dbReference>
<evidence type="ECO:0000256" key="2">
    <source>
        <dbReference type="ARBA" id="ARBA00023128"/>
    </source>
</evidence>
<evidence type="ECO:0000256" key="4">
    <source>
        <dbReference type="HAMAP-Rule" id="MF_03057"/>
    </source>
</evidence>
<keyword evidence="2 4" id="KW-0496">Mitochondrion</keyword>
<dbReference type="STRING" id="51028.A0A0N4V915"/>
<dbReference type="GO" id="GO:0006099">
    <property type="term" value="P:tricarboxylic acid cycle"/>
    <property type="evidence" value="ECO:0007669"/>
    <property type="project" value="TreeGrafter"/>
</dbReference>
<dbReference type="FunFam" id="1.10.150.250:FF:000002">
    <property type="entry name" value="Succinate dehydrogenase assembly factor 2, mitochondrial"/>
    <property type="match status" value="1"/>
</dbReference>
<evidence type="ECO:0000313" key="6">
    <source>
        <dbReference type="Proteomes" id="UP000274131"/>
    </source>
</evidence>
<protein>
    <recommendedName>
        <fullName evidence="4">Succinate dehydrogenase assembly factor 2, mitochondrial</fullName>
        <shortName evidence="4">SDH assembly factor 2</shortName>
        <shortName evidence="4">SDHAF2</shortName>
    </recommendedName>
</protein>
<name>A0A0N4V915_ENTVE</name>
<gene>
    <name evidence="5" type="ORF">EVEC_LOCUS6436</name>
</gene>
<dbReference type="PANTHER" id="PTHR12469">
    <property type="entry name" value="PROTEIN EMI5 HOMOLOG, MITOCHONDRIAL"/>
    <property type="match status" value="1"/>
</dbReference>
<proteinExistence type="inferred from homology"/>
<dbReference type="GO" id="GO:0034553">
    <property type="term" value="P:mitochondrial respiratory chain complex II assembly"/>
    <property type="evidence" value="ECO:0007669"/>
    <property type="project" value="TreeGrafter"/>
</dbReference>
<dbReference type="GO" id="GO:0006121">
    <property type="term" value="P:mitochondrial electron transport, succinate to ubiquinone"/>
    <property type="evidence" value="ECO:0007669"/>
    <property type="project" value="UniProtKB-UniRule"/>
</dbReference>
<comment type="similarity">
    <text evidence="4">Belongs to the SDHAF2 family.</text>
</comment>
<dbReference type="InterPro" id="IPR005631">
    <property type="entry name" value="SDH"/>
</dbReference>
<comment type="subunit">
    <text evidence="4">Interacts with the flavoprotein subunit within the SDH catalytic dimer.</text>
</comment>
<organism evidence="7">
    <name type="scientific">Enterobius vermicularis</name>
    <name type="common">Human pinworm</name>
    <dbReference type="NCBI Taxonomy" id="51028"/>
    <lineage>
        <taxon>Eukaryota</taxon>
        <taxon>Metazoa</taxon>
        <taxon>Ecdysozoa</taxon>
        <taxon>Nematoda</taxon>
        <taxon>Chromadorea</taxon>
        <taxon>Rhabditida</taxon>
        <taxon>Spirurina</taxon>
        <taxon>Oxyuridomorpha</taxon>
        <taxon>Oxyuroidea</taxon>
        <taxon>Oxyuridae</taxon>
        <taxon>Enterobius</taxon>
    </lineage>
</organism>
<comment type="subcellular location">
    <subcellularLocation>
        <location evidence="1 4">Mitochondrion matrix</location>
    </subcellularLocation>
</comment>
<evidence type="ECO:0000256" key="3">
    <source>
        <dbReference type="ARBA" id="ARBA00023186"/>
    </source>
</evidence>
<reference evidence="7" key="1">
    <citation type="submission" date="2017-02" db="UniProtKB">
        <authorList>
            <consortium name="WormBaseParasite"/>
        </authorList>
    </citation>
    <scope>IDENTIFICATION</scope>
</reference>
<dbReference type="OrthoDB" id="284292at2759"/>
<sequence>MTASHNSVASEFTYAPKRTLKMNEDTKTLRARLLYQSKKRGILENDILIGDFAEENLQKLSHDELLAYDRLINGEHMEWDLYYYMSGKKEPPKEVASSPVFQMLKKYVAEKARLASR</sequence>
<dbReference type="AlphaFoldDB" id="A0A0N4V915"/>
<keyword evidence="3 4" id="KW-0143">Chaperone</keyword>
<evidence type="ECO:0000256" key="1">
    <source>
        <dbReference type="ARBA" id="ARBA00004305"/>
    </source>
</evidence>
<dbReference type="GO" id="GO:0005759">
    <property type="term" value="C:mitochondrial matrix"/>
    <property type="evidence" value="ECO:0007669"/>
    <property type="project" value="UniProtKB-SubCell"/>
</dbReference>
<accession>A0A0N4V915</accession>
<reference evidence="5 6" key="2">
    <citation type="submission" date="2018-10" db="EMBL/GenBank/DDBJ databases">
        <authorList>
            <consortium name="Pathogen Informatics"/>
        </authorList>
    </citation>
    <scope>NUCLEOTIDE SEQUENCE [LARGE SCALE GENOMIC DNA]</scope>
</reference>